<sequence>AEPATSGRIEKLRSNEVNLMWKRPKAVEKWTDTPQPKMQLFMKLIDIESGKEVADEFTKFKAMINPETECTIEDLPVHKMILKSEATSEQLATDESNFKNDINNATIRRPQSFLEDPNTLFWLIVCLCCLLGAIILQSISDDDLRSHRRGSG</sequence>
<name>A0A498SR80_ACAVI</name>
<dbReference type="Proteomes" id="UP000276991">
    <property type="component" value="Unassembled WGS sequence"/>
</dbReference>
<keyword evidence="3" id="KW-1185">Reference proteome</keyword>
<dbReference type="STRING" id="6277.A0A498SR80"/>
<evidence type="ECO:0000256" key="1">
    <source>
        <dbReference type="SAM" id="Phobius"/>
    </source>
</evidence>
<accession>A0A498SR80</accession>
<proteinExistence type="predicted"/>
<gene>
    <name evidence="2" type="ORF">NAV_LOCUS9147</name>
</gene>
<keyword evidence="1" id="KW-1133">Transmembrane helix</keyword>
<feature type="transmembrane region" description="Helical" evidence="1">
    <location>
        <begin position="120"/>
        <end position="139"/>
    </location>
</feature>
<evidence type="ECO:0000313" key="2">
    <source>
        <dbReference type="EMBL" id="VBB34356.1"/>
    </source>
</evidence>
<protein>
    <submittedName>
        <fullName evidence="2">Uncharacterized protein</fullName>
    </submittedName>
</protein>
<dbReference type="AlphaFoldDB" id="A0A498SR80"/>
<dbReference type="OrthoDB" id="5877264at2759"/>
<keyword evidence="1" id="KW-0812">Transmembrane</keyword>
<organism evidence="2 3">
    <name type="scientific">Acanthocheilonema viteae</name>
    <name type="common">Filarial nematode worm</name>
    <name type="synonym">Dipetalonema viteae</name>
    <dbReference type="NCBI Taxonomy" id="6277"/>
    <lineage>
        <taxon>Eukaryota</taxon>
        <taxon>Metazoa</taxon>
        <taxon>Ecdysozoa</taxon>
        <taxon>Nematoda</taxon>
        <taxon>Chromadorea</taxon>
        <taxon>Rhabditida</taxon>
        <taxon>Spirurina</taxon>
        <taxon>Spiruromorpha</taxon>
        <taxon>Filarioidea</taxon>
        <taxon>Onchocercidae</taxon>
        <taxon>Acanthocheilonema</taxon>
    </lineage>
</organism>
<evidence type="ECO:0000313" key="3">
    <source>
        <dbReference type="Proteomes" id="UP000276991"/>
    </source>
</evidence>
<reference evidence="2 3" key="1">
    <citation type="submission" date="2018-08" db="EMBL/GenBank/DDBJ databases">
        <authorList>
            <person name="Laetsch R D."/>
            <person name="Stevens L."/>
            <person name="Kumar S."/>
            <person name="Blaxter L. M."/>
        </authorList>
    </citation>
    <scope>NUCLEOTIDE SEQUENCE [LARGE SCALE GENOMIC DNA]</scope>
</reference>
<keyword evidence="1" id="KW-0472">Membrane</keyword>
<feature type="non-terminal residue" evidence="2">
    <location>
        <position position="1"/>
    </location>
</feature>
<dbReference type="EMBL" id="UPTC01003397">
    <property type="protein sequence ID" value="VBB34356.1"/>
    <property type="molecule type" value="Genomic_DNA"/>
</dbReference>